<dbReference type="AlphaFoldDB" id="A0A6J4TA46"/>
<sequence length="153" mass="16396">MIGGGPDALLDHELIKYLLALAIPRGDTKPLARRLLAAFGGLGPLQSAYDESLARIGGLTENSVAALKFALAAALRLLKTEVEDRRVLGSWQALLDDLTADMAYRATERVRVLYRNSKSLLIRDEAISEGSVTTPRCTCGRSCAARSTAGRAP</sequence>
<dbReference type="EMBL" id="CADCVW010000100">
    <property type="protein sequence ID" value="CAA9518227.1"/>
    <property type="molecule type" value="Genomic_DNA"/>
</dbReference>
<organism evidence="1">
    <name type="scientific">uncultured Sphingomonadaceae bacterium</name>
    <dbReference type="NCBI Taxonomy" id="169976"/>
    <lineage>
        <taxon>Bacteria</taxon>
        <taxon>Pseudomonadati</taxon>
        <taxon>Pseudomonadota</taxon>
        <taxon>Alphaproteobacteria</taxon>
        <taxon>Sphingomonadales</taxon>
        <taxon>Sphingomonadaceae</taxon>
        <taxon>environmental samples</taxon>
    </lineage>
</organism>
<dbReference type="PANTHER" id="PTHR30471">
    <property type="entry name" value="DNA REPAIR PROTEIN RADC"/>
    <property type="match status" value="1"/>
</dbReference>
<reference evidence="1" key="1">
    <citation type="submission" date="2020-02" db="EMBL/GenBank/DDBJ databases">
        <authorList>
            <person name="Meier V. D."/>
        </authorList>
    </citation>
    <scope>NUCLEOTIDE SEQUENCE</scope>
    <source>
        <strain evidence="1">AVDCRST_MAG39</strain>
    </source>
</reference>
<name>A0A6J4TA46_9SPHN</name>
<evidence type="ECO:0000313" key="1">
    <source>
        <dbReference type="EMBL" id="CAA9518227.1"/>
    </source>
</evidence>
<protein>
    <submittedName>
        <fullName evidence="1">UPF0758 family protein</fullName>
    </submittedName>
</protein>
<gene>
    <name evidence="1" type="ORF">AVDCRST_MAG39-2331</name>
</gene>
<dbReference type="InterPro" id="IPR001405">
    <property type="entry name" value="UPF0758"/>
</dbReference>
<accession>A0A6J4TA46</accession>
<proteinExistence type="predicted"/>
<dbReference type="PANTHER" id="PTHR30471:SF3">
    <property type="entry name" value="UPF0758 PROTEIN YEES-RELATED"/>
    <property type="match status" value="1"/>
</dbReference>